<keyword evidence="11" id="KW-1185">Reference proteome</keyword>
<feature type="transmembrane region" description="Helical" evidence="8">
    <location>
        <begin position="317"/>
        <end position="335"/>
    </location>
</feature>
<dbReference type="PRINTS" id="PR01036">
    <property type="entry name" value="TCRTETB"/>
</dbReference>
<feature type="transmembrane region" description="Helical" evidence="8">
    <location>
        <begin position="215"/>
        <end position="235"/>
    </location>
</feature>
<keyword evidence="6 8" id="KW-1133">Transmembrane helix</keyword>
<feature type="transmembrane region" description="Helical" evidence="8">
    <location>
        <begin position="121"/>
        <end position="142"/>
    </location>
</feature>
<dbReference type="InterPro" id="IPR011701">
    <property type="entry name" value="MFS"/>
</dbReference>
<feature type="domain" description="Major facilitator superfamily (MFS) profile" evidence="9">
    <location>
        <begin position="1"/>
        <end position="491"/>
    </location>
</feature>
<feature type="transmembrane region" description="Helical" evidence="8">
    <location>
        <begin position="61"/>
        <end position="81"/>
    </location>
</feature>
<feature type="transmembrane region" description="Helical" evidence="8">
    <location>
        <begin position="35"/>
        <end position="54"/>
    </location>
</feature>
<evidence type="ECO:0000256" key="4">
    <source>
        <dbReference type="ARBA" id="ARBA00022475"/>
    </source>
</evidence>
<keyword evidence="7 8" id="KW-0472">Membrane</keyword>
<dbReference type="PROSITE" id="PS50850">
    <property type="entry name" value="MFS"/>
    <property type="match status" value="1"/>
</dbReference>
<feature type="transmembrane region" description="Helical" evidence="8">
    <location>
        <begin position="288"/>
        <end position="305"/>
    </location>
</feature>
<comment type="similarity">
    <text evidence="2">Belongs to the major facilitator superfamily. EmrB family.</text>
</comment>
<evidence type="ECO:0000256" key="1">
    <source>
        <dbReference type="ARBA" id="ARBA00004651"/>
    </source>
</evidence>
<dbReference type="Gene3D" id="1.20.1720.10">
    <property type="entry name" value="Multidrug resistance protein D"/>
    <property type="match status" value="1"/>
</dbReference>
<dbReference type="OrthoDB" id="9812221at2"/>
<evidence type="ECO:0000256" key="2">
    <source>
        <dbReference type="ARBA" id="ARBA00008537"/>
    </source>
</evidence>
<evidence type="ECO:0000256" key="7">
    <source>
        <dbReference type="ARBA" id="ARBA00023136"/>
    </source>
</evidence>
<feature type="transmembrane region" description="Helical" evidence="8">
    <location>
        <begin position="182"/>
        <end position="203"/>
    </location>
</feature>
<organism evidence="10 11">
    <name type="scientific">Roseospira marina</name>
    <dbReference type="NCBI Taxonomy" id="140057"/>
    <lineage>
        <taxon>Bacteria</taxon>
        <taxon>Pseudomonadati</taxon>
        <taxon>Pseudomonadota</taxon>
        <taxon>Alphaproteobacteria</taxon>
        <taxon>Rhodospirillales</taxon>
        <taxon>Rhodospirillaceae</taxon>
        <taxon>Roseospira</taxon>
    </lineage>
</organism>
<dbReference type="NCBIfam" id="TIGR00711">
    <property type="entry name" value="efflux_EmrB"/>
    <property type="match status" value="1"/>
</dbReference>
<dbReference type="InterPro" id="IPR020846">
    <property type="entry name" value="MFS_dom"/>
</dbReference>
<dbReference type="InterPro" id="IPR004638">
    <property type="entry name" value="EmrB-like"/>
</dbReference>
<keyword evidence="4" id="KW-1003">Cell membrane</keyword>
<dbReference type="PANTHER" id="PTHR42718:SF9">
    <property type="entry name" value="MAJOR FACILITATOR SUPERFAMILY MULTIDRUG TRANSPORTER MFSC"/>
    <property type="match status" value="1"/>
</dbReference>
<dbReference type="SUPFAM" id="SSF103473">
    <property type="entry name" value="MFS general substrate transporter"/>
    <property type="match status" value="1"/>
</dbReference>
<reference evidence="10 11" key="1">
    <citation type="submission" date="2019-09" db="EMBL/GenBank/DDBJ databases">
        <title>Genome sequence of Roseospira marina, one of the more divergent members of the non-sulfur purple photosynthetic bacterial family, the Rhodospirillaceae.</title>
        <authorList>
            <person name="Meyer T."/>
            <person name="Kyndt J."/>
        </authorList>
    </citation>
    <scope>NUCLEOTIDE SEQUENCE [LARGE SCALE GENOMIC DNA]</scope>
    <source>
        <strain evidence="10 11">DSM 15113</strain>
    </source>
</reference>
<evidence type="ECO:0000313" key="11">
    <source>
        <dbReference type="Proteomes" id="UP000324065"/>
    </source>
</evidence>
<feature type="transmembrane region" description="Helical" evidence="8">
    <location>
        <begin position="256"/>
        <end position="276"/>
    </location>
</feature>
<feature type="transmembrane region" description="Helical" evidence="8">
    <location>
        <begin position="469"/>
        <end position="488"/>
    </location>
</feature>
<evidence type="ECO:0000256" key="3">
    <source>
        <dbReference type="ARBA" id="ARBA00022448"/>
    </source>
</evidence>
<feature type="transmembrane region" description="Helical" evidence="8">
    <location>
        <begin position="341"/>
        <end position="362"/>
    </location>
</feature>
<keyword evidence="3" id="KW-0813">Transport</keyword>
<evidence type="ECO:0000313" key="10">
    <source>
        <dbReference type="EMBL" id="KAA5607172.1"/>
    </source>
</evidence>
<dbReference type="Proteomes" id="UP000324065">
    <property type="component" value="Unassembled WGS sequence"/>
</dbReference>
<dbReference type="InterPro" id="IPR036259">
    <property type="entry name" value="MFS_trans_sf"/>
</dbReference>
<proteinExistence type="inferred from homology"/>
<comment type="subcellular location">
    <subcellularLocation>
        <location evidence="1">Cell membrane</location>
        <topology evidence="1">Multi-pass membrane protein</topology>
    </subcellularLocation>
</comment>
<name>A0A5M6IG82_9PROT</name>
<keyword evidence="5 8" id="KW-0812">Transmembrane</keyword>
<evidence type="ECO:0000256" key="5">
    <source>
        <dbReference type="ARBA" id="ARBA00022692"/>
    </source>
</evidence>
<evidence type="ECO:0000259" key="9">
    <source>
        <dbReference type="PROSITE" id="PS50850"/>
    </source>
</evidence>
<sequence>MIGTIATVLTATIINVAIPDVMGTFGMGQDKAQLLSTGFLAAMTGTMLLNAFLLERVGRRTTYLLAMAVFVGASILGGLAPGELVLILARVLQGAAAGIIQPLAMQVIFQVFPPERRGTAMGIFGVGVVLAPAIGPTLGGLMVDSFSWRYVFFFPVPFALMAMALARLFLPGREHSERPAHPFDGLGFALIVAFLVSLLSALSNGVREGWLSDPILIAFTVAVLSGLAFVAWEMWTAHPLLDPRLFASPTFAGASVVAFIFGFGLFGSTYLIPLFVQSIQGYTPTRSGLLLMPAGLVLAMVFPLAGRLSDSVPAPALIAFGLVLFGASLLLMGHADTNTPFWLMAGWIVFGRIGLGFILPSLNAGALRALPLRFLGQGAGTINFVRQLGGALGVNLLAIALTHQSQQHTDALTATQVAGNAAMHESVALLERLFHQGGVPAMVQEPAALHFLGRIIQAQGSMLGYRDGFMLTGAVSLAALVPVLMMAFGHRIGRPTGR</sequence>
<dbReference type="GO" id="GO:0022857">
    <property type="term" value="F:transmembrane transporter activity"/>
    <property type="evidence" value="ECO:0007669"/>
    <property type="project" value="InterPro"/>
</dbReference>
<evidence type="ECO:0000256" key="6">
    <source>
        <dbReference type="ARBA" id="ARBA00022989"/>
    </source>
</evidence>
<comment type="caution">
    <text evidence="10">The sequence shown here is derived from an EMBL/GenBank/DDBJ whole genome shotgun (WGS) entry which is preliminary data.</text>
</comment>
<feature type="transmembrane region" description="Helical" evidence="8">
    <location>
        <begin position="148"/>
        <end position="170"/>
    </location>
</feature>
<gene>
    <name evidence="10" type="ORF">F1188_04165</name>
</gene>
<dbReference type="GO" id="GO:0005886">
    <property type="term" value="C:plasma membrane"/>
    <property type="evidence" value="ECO:0007669"/>
    <property type="project" value="UniProtKB-SubCell"/>
</dbReference>
<accession>A0A5M6IG82</accession>
<dbReference type="AlphaFoldDB" id="A0A5M6IG82"/>
<dbReference type="Pfam" id="PF07690">
    <property type="entry name" value="MFS_1"/>
    <property type="match status" value="1"/>
</dbReference>
<dbReference type="EMBL" id="VWPJ01000002">
    <property type="protein sequence ID" value="KAA5607172.1"/>
    <property type="molecule type" value="Genomic_DNA"/>
</dbReference>
<dbReference type="Gene3D" id="1.20.1250.20">
    <property type="entry name" value="MFS general substrate transporter like domains"/>
    <property type="match status" value="1"/>
</dbReference>
<evidence type="ECO:0000256" key="8">
    <source>
        <dbReference type="SAM" id="Phobius"/>
    </source>
</evidence>
<dbReference type="PANTHER" id="PTHR42718">
    <property type="entry name" value="MAJOR FACILITATOR SUPERFAMILY MULTIDRUG TRANSPORTER MFSC"/>
    <property type="match status" value="1"/>
</dbReference>
<protein>
    <submittedName>
        <fullName evidence="10">DHA2 family efflux MFS transporter permease subunit</fullName>
    </submittedName>
</protein>